<evidence type="ECO:0000313" key="6">
    <source>
        <dbReference type="Proteomes" id="UP000694523"/>
    </source>
</evidence>
<dbReference type="InterPro" id="IPR003599">
    <property type="entry name" value="Ig_sub"/>
</dbReference>
<feature type="chain" id="PRO_5034012436" description="Ig-like domain-containing protein" evidence="3">
    <location>
        <begin position="29"/>
        <end position="334"/>
    </location>
</feature>
<dbReference type="PANTHER" id="PTHR14334">
    <property type="entry name" value="B-CELL ANTIGEN RECEPTOR COMPLEX-ASSOCIATED PROTEIN"/>
    <property type="match status" value="1"/>
</dbReference>
<keyword evidence="2" id="KW-0812">Transmembrane</keyword>
<dbReference type="Pfam" id="PF07686">
    <property type="entry name" value="V-set"/>
    <property type="match status" value="2"/>
</dbReference>
<proteinExistence type="predicted"/>
<dbReference type="InterPro" id="IPR007110">
    <property type="entry name" value="Ig-like_dom"/>
</dbReference>
<dbReference type="InterPro" id="IPR013783">
    <property type="entry name" value="Ig-like_fold"/>
</dbReference>
<reference evidence="5" key="2">
    <citation type="submission" date="2025-09" db="UniProtKB">
        <authorList>
            <consortium name="Ensembl"/>
        </authorList>
    </citation>
    <scope>IDENTIFICATION</scope>
</reference>
<organism evidence="5 6">
    <name type="scientific">Neogobius melanostomus</name>
    <name type="common">round goby</name>
    <dbReference type="NCBI Taxonomy" id="47308"/>
    <lineage>
        <taxon>Eukaryota</taxon>
        <taxon>Metazoa</taxon>
        <taxon>Chordata</taxon>
        <taxon>Craniata</taxon>
        <taxon>Vertebrata</taxon>
        <taxon>Euteleostomi</taxon>
        <taxon>Actinopterygii</taxon>
        <taxon>Neopterygii</taxon>
        <taxon>Teleostei</taxon>
        <taxon>Neoteleostei</taxon>
        <taxon>Acanthomorphata</taxon>
        <taxon>Gobiaria</taxon>
        <taxon>Gobiiformes</taxon>
        <taxon>Gobioidei</taxon>
        <taxon>Gobiidae</taxon>
        <taxon>Benthophilinae</taxon>
        <taxon>Neogobiini</taxon>
        <taxon>Neogobius</taxon>
    </lineage>
</organism>
<name>A0A8C6SX99_9GOBI</name>
<dbReference type="SMART" id="SM00409">
    <property type="entry name" value="IG"/>
    <property type="match status" value="2"/>
</dbReference>
<sequence>VKTGKNVLPHYLILLIKLSFVFSDGALSQEVVQLECVKRAKLGDAVVLKCLTHSMWRYRVWYKQATNKTLQHLSSADYKYTPMVTDHRYFTESSAMETNLTILQMTEEDVGTYYCGIFKSRDVVFGSGTVLEIEGESEPVQSVLQSPEYIRAQPGDSVTLSCSFTSSQHQQEHTRVMWVKTGSDSQIISLKYGKENIFCEDTEEASCVHNLTLKDISSAEDGTYLCVVTACGDTLIGNATTIHVNGPFDLSTTVIALTVSNVVLGMAVVVLVWVLCNYHRKQAKGTDHTHKCRVGNEVTYAGVNVVPRSAPKRSTTASSRQDTVVYSEVRNQHV</sequence>
<reference evidence="5" key="1">
    <citation type="submission" date="2025-08" db="UniProtKB">
        <authorList>
            <consortium name="Ensembl"/>
        </authorList>
    </citation>
    <scope>IDENTIFICATION</scope>
</reference>
<protein>
    <recommendedName>
        <fullName evidence="4">Ig-like domain-containing protein</fullName>
    </recommendedName>
</protein>
<feature type="signal peptide" evidence="3">
    <location>
        <begin position="1"/>
        <end position="28"/>
    </location>
</feature>
<evidence type="ECO:0000259" key="4">
    <source>
        <dbReference type="PROSITE" id="PS50835"/>
    </source>
</evidence>
<dbReference type="InterPro" id="IPR013106">
    <property type="entry name" value="Ig_V-set"/>
</dbReference>
<keyword evidence="1" id="KW-0393">Immunoglobulin domain</keyword>
<evidence type="ECO:0000256" key="3">
    <source>
        <dbReference type="SAM" id="SignalP"/>
    </source>
</evidence>
<evidence type="ECO:0000256" key="2">
    <source>
        <dbReference type="SAM" id="Phobius"/>
    </source>
</evidence>
<evidence type="ECO:0000256" key="1">
    <source>
        <dbReference type="ARBA" id="ARBA00023319"/>
    </source>
</evidence>
<dbReference type="Gene3D" id="2.60.40.10">
    <property type="entry name" value="Immunoglobulins"/>
    <property type="match status" value="2"/>
</dbReference>
<keyword evidence="2" id="KW-1133">Transmembrane helix</keyword>
<keyword evidence="2" id="KW-0472">Membrane</keyword>
<dbReference type="GO" id="GO:0050853">
    <property type="term" value="P:B cell receptor signaling pathway"/>
    <property type="evidence" value="ECO:0007669"/>
    <property type="project" value="TreeGrafter"/>
</dbReference>
<feature type="domain" description="Ig-like" evidence="4">
    <location>
        <begin position="139"/>
        <end position="243"/>
    </location>
</feature>
<dbReference type="Ensembl" id="ENSNMLT00000012926.1">
    <property type="protein sequence ID" value="ENSNMLP00000011434.1"/>
    <property type="gene ID" value="ENSNMLG00000007814.1"/>
</dbReference>
<dbReference type="CDD" id="cd00099">
    <property type="entry name" value="IgV"/>
    <property type="match status" value="1"/>
</dbReference>
<feature type="transmembrane region" description="Helical" evidence="2">
    <location>
        <begin position="254"/>
        <end position="276"/>
    </location>
</feature>
<accession>A0A8C6SX99</accession>
<dbReference type="InterPro" id="IPR036179">
    <property type="entry name" value="Ig-like_dom_sf"/>
</dbReference>
<dbReference type="Proteomes" id="UP000694523">
    <property type="component" value="Unplaced"/>
</dbReference>
<keyword evidence="3" id="KW-0732">Signal</keyword>
<dbReference type="GO" id="GO:0009897">
    <property type="term" value="C:external side of plasma membrane"/>
    <property type="evidence" value="ECO:0007669"/>
    <property type="project" value="TreeGrafter"/>
</dbReference>
<feature type="domain" description="Ig-like" evidence="4">
    <location>
        <begin position="29"/>
        <end position="115"/>
    </location>
</feature>
<dbReference type="AlphaFoldDB" id="A0A8C6SX99"/>
<keyword evidence="6" id="KW-1185">Reference proteome</keyword>
<evidence type="ECO:0000313" key="5">
    <source>
        <dbReference type="Ensembl" id="ENSNMLP00000011434.1"/>
    </source>
</evidence>
<dbReference type="GO" id="GO:0030183">
    <property type="term" value="P:B cell differentiation"/>
    <property type="evidence" value="ECO:0007669"/>
    <property type="project" value="TreeGrafter"/>
</dbReference>
<dbReference type="SUPFAM" id="SSF48726">
    <property type="entry name" value="Immunoglobulin"/>
    <property type="match status" value="2"/>
</dbReference>
<dbReference type="GO" id="GO:0019815">
    <property type="term" value="C:B cell receptor complex"/>
    <property type="evidence" value="ECO:0007669"/>
    <property type="project" value="TreeGrafter"/>
</dbReference>
<dbReference type="PROSITE" id="PS50835">
    <property type="entry name" value="IG_LIKE"/>
    <property type="match status" value="2"/>
</dbReference>